<proteinExistence type="predicted"/>
<accession>A0ACC0AUN8</accession>
<protein>
    <submittedName>
        <fullName evidence="1">Uncharacterized protein</fullName>
    </submittedName>
</protein>
<evidence type="ECO:0000313" key="2">
    <source>
        <dbReference type="Proteomes" id="UP001060085"/>
    </source>
</evidence>
<name>A0ACC0AUN8_CATRO</name>
<gene>
    <name evidence="1" type="ORF">M9H77_23923</name>
</gene>
<reference evidence="2" key="1">
    <citation type="journal article" date="2023" name="Nat. Plants">
        <title>Single-cell RNA sequencing provides a high-resolution roadmap for understanding the multicellular compartmentation of specialized metabolism.</title>
        <authorList>
            <person name="Sun S."/>
            <person name="Shen X."/>
            <person name="Li Y."/>
            <person name="Li Y."/>
            <person name="Wang S."/>
            <person name="Li R."/>
            <person name="Zhang H."/>
            <person name="Shen G."/>
            <person name="Guo B."/>
            <person name="Wei J."/>
            <person name="Xu J."/>
            <person name="St-Pierre B."/>
            <person name="Chen S."/>
            <person name="Sun C."/>
        </authorList>
    </citation>
    <scope>NUCLEOTIDE SEQUENCE [LARGE SCALE GENOMIC DNA]</scope>
</reference>
<comment type="caution">
    <text evidence="1">The sequence shown here is derived from an EMBL/GenBank/DDBJ whole genome shotgun (WGS) entry which is preliminary data.</text>
</comment>
<keyword evidence="2" id="KW-1185">Reference proteome</keyword>
<dbReference type="EMBL" id="CM044705">
    <property type="protein sequence ID" value="KAI5664600.1"/>
    <property type="molecule type" value="Genomic_DNA"/>
</dbReference>
<organism evidence="1 2">
    <name type="scientific">Catharanthus roseus</name>
    <name type="common">Madagascar periwinkle</name>
    <name type="synonym">Vinca rosea</name>
    <dbReference type="NCBI Taxonomy" id="4058"/>
    <lineage>
        <taxon>Eukaryota</taxon>
        <taxon>Viridiplantae</taxon>
        <taxon>Streptophyta</taxon>
        <taxon>Embryophyta</taxon>
        <taxon>Tracheophyta</taxon>
        <taxon>Spermatophyta</taxon>
        <taxon>Magnoliopsida</taxon>
        <taxon>eudicotyledons</taxon>
        <taxon>Gunneridae</taxon>
        <taxon>Pentapetalae</taxon>
        <taxon>asterids</taxon>
        <taxon>lamiids</taxon>
        <taxon>Gentianales</taxon>
        <taxon>Apocynaceae</taxon>
        <taxon>Rauvolfioideae</taxon>
        <taxon>Vinceae</taxon>
        <taxon>Catharanthinae</taxon>
        <taxon>Catharanthus</taxon>
    </lineage>
</organism>
<sequence>MIVNTYLIVTRYLSSRTSNRRSYVTLDCERRGANKPRTKPKVDNEEEEVQVKRRGKQMEMCESWQLFVYDERHNHAIGVYNHGHAQATKLTEQLLQTKQFRKSRVPPQEQVRLHHRHCRHYHHHHPQVEPHRLHRRYGGN</sequence>
<evidence type="ECO:0000313" key="1">
    <source>
        <dbReference type="EMBL" id="KAI5664600.1"/>
    </source>
</evidence>
<dbReference type="Proteomes" id="UP001060085">
    <property type="component" value="Linkage Group LG05"/>
</dbReference>